<evidence type="ECO:0000313" key="1">
    <source>
        <dbReference type="EMBL" id="MBB3836422.1"/>
    </source>
</evidence>
<dbReference type="Proteomes" id="UP000541352">
    <property type="component" value="Unassembled WGS sequence"/>
</dbReference>
<accession>A0A7W5ZFK4</accession>
<reference evidence="1 2" key="1">
    <citation type="submission" date="2020-08" db="EMBL/GenBank/DDBJ databases">
        <title>Genomic Encyclopedia of Type Strains, Phase IV (KMG-IV): sequencing the most valuable type-strain genomes for metagenomic binning, comparative biology and taxonomic classification.</title>
        <authorList>
            <person name="Goeker M."/>
        </authorList>
    </citation>
    <scope>NUCLEOTIDE SEQUENCE [LARGE SCALE GENOMIC DNA]</scope>
    <source>
        <strain evidence="1 2">DSM 17976</strain>
    </source>
</reference>
<name>A0A7W5ZFK4_9BACT</name>
<dbReference type="Pfam" id="PF13489">
    <property type="entry name" value="Methyltransf_23"/>
    <property type="match status" value="1"/>
</dbReference>
<dbReference type="RefSeq" id="WP_183971179.1">
    <property type="nucleotide sequence ID" value="NZ_JACIBY010000001.1"/>
</dbReference>
<protein>
    <submittedName>
        <fullName evidence="1">2-polyprenyl-3-methyl-5-hydroxy-6-metoxy-1, 4-benzoquinol methylase</fullName>
    </submittedName>
</protein>
<dbReference type="GO" id="GO:0008168">
    <property type="term" value="F:methyltransferase activity"/>
    <property type="evidence" value="ECO:0007669"/>
    <property type="project" value="UniProtKB-KW"/>
</dbReference>
<keyword evidence="1" id="KW-0489">Methyltransferase</keyword>
<proteinExistence type="predicted"/>
<dbReference type="SUPFAM" id="SSF53335">
    <property type="entry name" value="S-adenosyl-L-methionine-dependent methyltransferases"/>
    <property type="match status" value="1"/>
</dbReference>
<organism evidence="1 2">
    <name type="scientific">Runella defluvii</name>
    <dbReference type="NCBI Taxonomy" id="370973"/>
    <lineage>
        <taxon>Bacteria</taxon>
        <taxon>Pseudomonadati</taxon>
        <taxon>Bacteroidota</taxon>
        <taxon>Cytophagia</taxon>
        <taxon>Cytophagales</taxon>
        <taxon>Spirosomataceae</taxon>
        <taxon>Runella</taxon>
    </lineage>
</organism>
<dbReference type="GO" id="GO:0032259">
    <property type="term" value="P:methylation"/>
    <property type="evidence" value="ECO:0007669"/>
    <property type="project" value="UniProtKB-KW"/>
</dbReference>
<sequence>MKISAEKVYRNSGNSAIIDAVTDSDKSILDIGCGFGDNARILARDGRNIDGITLSEEEARNAGMYLNNVYIHNLENGLPLEIAQNKYDIVICSHVIEHIAYPEKLLSDVREILSHNGKLIIALPNIMIYQARFQLLLGNFNYKETGIWDYTHLRWYTYKSAKNLLITHNFKIINSFVTGDLPGLTITKFIPYKLRQWAFKNIFVRLSKGLFGGQIVLIAKK</sequence>
<dbReference type="PANTHER" id="PTHR43861">
    <property type="entry name" value="TRANS-ACONITATE 2-METHYLTRANSFERASE-RELATED"/>
    <property type="match status" value="1"/>
</dbReference>
<comment type="caution">
    <text evidence="1">The sequence shown here is derived from an EMBL/GenBank/DDBJ whole genome shotgun (WGS) entry which is preliminary data.</text>
</comment>
<dbReference type="InterPro" id="IPR029063">
    <property type="entry name" value="SAM-dependent_MTases_sf"/>
</dbReference>
<keyword evidence="2" id="KW-1185">Reference proteome</keyword>
<dbReference type="CDD" id="cd02440">
    <property type="entry name" value="AdoMet_MTases"/>
    <property type="match status" value="1"/>
</dbReference>
<dbReference type="Gene3D" id="3.40.50.150">
    <property type="entry name" value="Vaccinia Virus protein VP39"/>
    <property type="match status" value="1"/>
</dbReference>
<keyword evidence="1" id="KW-0808">Transferase</keyword>
<dbReference type="EMBL" id="JACIBY010000001">
    <property type="protein sequence ID" value="MBB3836422.1"/>
    <property type="molecule type" value="Genomic_DNA"/>
</dbReference>
<dbReference type="AlphaFoldDB" id="A0A7W5ZFK4"/>
<gene>
    <name evidence="1" type="ORF">FHS57_000404</name>
</gene>
<evidence type="ECO:0000313" key="2">
    <source>
        <dbReference type="Proteomes" id="UP000541352"/>
    </source>
</evidence>